<dbReference type="PROSITE" id="PS50056">
    <property type="entry name" value="TYR_PHOSPHATASE_2"/>
    <property type="match status" value="1"/>
</dbReference>
<feature type="domain" description="Tyrosine specific protein phosphatases" evidence="1">
    <location>
        <begin position="108"/>
        <end position="159"/>
    </location>
</feature>
<dbReference type="AlphaFoldDB" id="A0A652YHC7"/>
<protein>
    <submittedName>
        <fullName evidence="2">Protein tyrosine/serine phosphatase</fullName>
    </submittedName>
</protein>
<proteinExistence type="predicted"/>
<dbReference type="PROSITE" id="PS00383">
    <property type="entry name" value="TYR_PHOSPHATASE_1"/>
    <property type="match status" value="1"/>
</dbReference>
<comment type="caution">
    <text evidence="2">The sequence shown here is derived from an EMBL/GenBank/DDBJ whole genome shotgun (WGS) entry which is preliminary data.</text>
</comment>
<gene>
    <name evidence="2" type="ORF">FNL38_11317</name>
</gene>
<dbReference type="Pfam" id="PF13350">
    <property type="entry name" value="Y_phosphatase3"/>
    <property type="match status" value="1"/>
</dbReference>
<accession>A0A652YHC7</accession>
<evidence type="ECO:0000259" key="1">
    <source>
        <dbReference type="PROSITE" id="PS50056"/>
    </source>
</evidence>
<dbReference type="EMBL" id="VNIQ01000013">
    <property type="protein sequence ID" value="TYQ00651.1"/>
    <property type="molecule type" value="Genomic_DNA"/>
</dbReference>
<name>A0A652YHC7_NOCGL</name>
<dbReference type="SUPFAM" id="SSF52799">
    <property type="entry name" value="(Phosphotyrosine protein) phosphatases II"/>
    <property type="match status" value="1"/>
</dbReference>
<evidence type="ECO:0000313" key="2">
    <source>
        <dbReference type="EMBL" id="TYQ00651.1"/>
    </source>
</evidence>
<dbReference type="GO" id="GO:0004721">
    <property type="term" value="F:phosphoprotein phosphatase activity"/>
    <property type="evidence" value="ECO:0007669"/>
    <property type="project" value="InterPro"/>
</dbReference>
<organism evidence="2">
    <name type="scientific">Nocardia globerula</name>
    <dbReference type="NCBI Taxonomy" id="1818"/>
    <lineage>
        <taxon>Bacteria</taxon>
        <taxon>Bacillati</taxon>
        <taxon>Actinomycetota</taxon>
        <taxon>Actinomycetes</taxon>
        <taxon>Mycobacteriales</taxon>
        <taxon>Nocardiaceae</taxon>
        <taxon>Nocardia</taxon>
    </lineage>
</organism>
<dbReference type="InterPro" id="IPR029021">
    <property type="entry name" value="Prot-tyrosine_phosphatase-like"/>
</dbReference>
<dbReference type="Gene3D" id="3.90.190.10">
    <property type="entry name" value="Protein tyrosine phosphatase superfamily"/>
    <property type="match status" value="1"/>
</dbReference>
<sequence length="243" mass="26173">MTGRGLVNLRDVGGLPLLGKGATAHGILYRGDAPYPGDSVIPEIALWPPKSVIDLRGARERARFAYEWPVGTSVHHVPLSAAAAPDAQPSDLPVVYARMIDRGSSWVGELLDLVTQPEGPVLLHCTAGKDRTGVAVAVLLLAAGVRPEAVVDDYVRTERTLPDLMARWFDVGVRTAKSPPLPEQYMHAPSSAIEPIVERITATRGGPAQWMLDHGADPVLLDMWRTRLHGVPVPALIQRAYGA</sequence>
<reference evidence="2" key="1">
    <citation type="submission" date="2019-07" db="EMBL/GenBank/DDBJ databases">
        <title>Genomic Encyclopedia of Type Strains, Phase IV (KMG-IV): sequencing the most valuable type-strain genomes for metagenomic binning, comparative biology and taxonomic classification.</title>
        <authorList>
            <person name="Goeker M."/>
        </authorList>
    </citation>
    <scope>NUCLEOTIDE SEQUENCE</scope>
    <source>
        <strain evidence="2">DSM 44596</strain>
    </source>
</reference>
<dbReference type="InterPro" id="IPR000387">
    <property type="entry name" value="Tyr_Pase_dom"/>
</dbReference>
<dbReference type="InterPro" id="IPR026893">
    <property type="entry name" value="Tyr/Ser_Pase_IphP-type"/>
</dbReference>
<dbReference type="InterPro" id="IPR016130">
    <property type="entry name" value="Tyr_Pase_AS"/>
</dbReference>